<protein>
    <submittedName>
        <fullName evidence="1">Uncharacterized protein</fullName>
    </submittedName>
</protein>
<gene>
    <name evidence="1" type="ORF">GO485_04020</name>
</gene>
<dbReference type="SUPFAM" id="SSF55874">
    <property type="entry name" value="ATPase domain of HSP90 chaperone/DNA topoisomerase II/histidine kinase"/>
    <property type="match status" value="1"/>
</dbReference>
<accession>A0ABX6FLV8</accession>
<proteinExistence type="predicted"/>
<name>A0ABX6FLV8_9BURK</name>
<dbReference type="EMBL" id="CP046904">
    <property type="protein sequence ID" value="QGZ38298.1"/>
    <property type="molecule type" value="Genomic_DNA"/>
</dbReference>
<dbReference type="RefSeq" id="WP_145873795.1">
    <property type="nucleotide sequence ID" value="NZ_CP046904.1"/>
</dbReference>
<keyword evidence="2" id="KW-1185">Reference proteome</keyword>
<evidence type="ECO:0000313" key="2">
    <source>
        <dbReference type="Proteomes" id="UP000437862"/>
    </source>
</evidence>
<reference evidence="1 2" key="1">
    <citation type="submission" date="2019-12" db="EMBL/GenBank/DDBJ databases">
        <title>Draft Genome Sequences of Six Type Strains of the Genus Massilia.</title>
        <authorList>
            <person name="Miess H."/>
            <person name="Frediansyah A."/>
            <person name="Goeker M."/>
            <person name="Gross H."/>
        </authorList>
    </citation>
    <scope>NUCLEOTIDE SEQUENCE [LARGE SCALE GENOMIC DNA]</scope>
    <source>
        <strain evidence="1 2">DSM 26639</strain>
    </source>
</reference>
<organism evidence="1 2">
    <name type="scientific">Pseudoduganella flava</name>
    <dbReference type="NCBI Taxonomy" id="871742"/>
    <lineage>
        <taxon>Bacteria</taxon>
        <taxon>Pseudomonadati</taxon>
        <taxon>Pseudomonadota</taxon>
        <taxon>Betaproteobacteria</taxon>
        <taxon>Burkholderiales</taxon>
        <taxon>Oxalobacteraceae</taxon>
        <taxon>Telluria group</taxon>
        <taxon>Pseudoduganella</taxon>
    </lineage>
</organism>
<evidence type="ECO:0000313" key="1">
    <source>
        <dbReference type="EMBL" id="QGZ38298.1"/>
    </source>
</evidence>
<sequence length="60" mass="6612">MPGLRPAVAAVLGDRKQLVQVVANILHNETPYTPGRVTITVRLTSWRTPWGWRSSTTALA</sequence>
<dbReference type="Proteomes" id="UP000437862">
    <property type="component" value="Chromosome"/>
</dbReference>
<dbReference type="InterPro" id="IPR036890">
    <property type="entry name" value="HATPase_C_sf"/>
</dbReference>